<dbReference type="GO" id="GO:0061630">
    <property type="term" value="F:ubiquitin protein ligase activity"/>
    <property type="evidence" value="ECO:0007669"/>
    <property type="project" value="UniProtKB-EC"/>
</dbReference>
<evidence type="ECO:0000313" key="8">
    <source>
        <dbReference type="Proteomes" id="UP000683360"/>
    </source>
</evidence>
<dbReference type="GO" id="GO:1990450">
    <property type="term" value="F:linear polyubiquitin binding"/>
    <property type="evidence" value="ECO:0007669"/>
    <property type="project" value="TreeGrafter"/>
</dbReference>
<accession>A0A8S3TGZ8</accession>
<comment type="caution">
    <text evidence="7">The sequence shown here is derived from an EMBL/GenBank/DDBJ whole genome shotgun (WGS) entry which is preliminary data.</text>
</comment>
<feature type="coiled-coil region" evidence="4">
    <location>
        <begin position="677"/>
        <end position="744"/>
    </location>
</feature>
<evidence type="ECO:0000259" key="6">
    <source>
        <dbReference type="PROSITE" id="PS01358"/>
    </source>
</evidence>
<dbReference type="PANTHER" id="PTHR16004">
    <property type="entry name" value="RING FINGER PROTEIN 31-RELATED"/>
    <property type="match status" value="1"/>
</dbReference>
<dbReference type="PANTHER" id="PTHR16004:SF3">
    <property type="entry name" value="E3 UBIQUITIN-PROTEIN LIGASE RNF31"/>
    <property type="match status" value="1"/>
</dbReference>
<feature type="region of interest" description="Disordered" evidence="5">
    <location>
        <begin position="1005"/>
        <end position="1025"/>
    </location>
</feature>
<organism evidence="7 8">
    <name type="scientific">Mytilus edulis</name>
    <name type="common">Blue mussel</name>
    <dbReference type="NCBI Taxonomy" id="6550"/>
    <lineage>
        <taxon>Eukaryota</taxon>
        <taxon>Metazoa</taxon>
        <taxon>Spiralia</taxon>
        <taxon>Lophotrochozoa</taxon>
        <taxon>Mollusca</taxon>
        <taxon>Bivalvia</taxon>
        <taxon>Autobranchia</taxon>
        <taxon>Pteriomorphia</taxon>
        <taxon>Mytilida</taxon>
        <taxon>Mytiloidea</taxon>
        <taxon>Mytilidae</taxon>
        <taxon>Mytilinae</taxon>
        <taxon>Mytilus</taxon>
    </lineage>
</organism>
<keyword evidence="1" id="KW-0479">Metal-binding</keyword>
<dbReference type="GO" id="GO:0071797">
    <property type="term" value="C:LUBAC complex"/>
    <property type="evidence" value="ECO:0007669"/>
    <property type="project" value="InterPro"/>
</dbReference>
<feature type="compositionally biased region" description="Basic and acidic residues" evidence="5">
    <location>
        <begin position="419"/>
        <end position="432"/>
    </location>
</feature>
<keyword evidence="7" id="KW-0012">Acyltransferase</keyword>
<dbReference type="GO" id="GO:0036435">
    <property type="term" value="F:K48-linked polyubiquitin modification-dependent protein binding"/>
    <property type="evidence" value="ECO:0007669"/>
    <property type="project" value="TreeGrafter"/>
</dbReference>
<feature type="region of interest" description="Disordered" evidence="5">
    <location>
        <begin position="187"/>
        <end position="259"/>
    </location>
</feature>
<dbReference type="OrthoDB" id="9978677at2759"/>
<evidence type="ECO:0000256" key="1">
    <source>
        <dbReference type="ARBA" id="ARBA00022723"/>
    </source>
</evidence>
<feature type="compositionally biased region" description="Polar residues" evidence="5">
    <location>
        <begin position="223"/>
        <end position="259"/>
    </location>
</feature>
<feature type="compositionally biased region" description="Polar residues" evidence="5">
    <location>
        <begin position="196"/>
        <end position="212"/>
    </location>
</feature>
<dbReference type="InterPro" id="IPR026254">
    <property type="entry name" value="RNF31-like"/>
</dbReference>
<feature type="compositionally biased region" description="Low complexity" evidence="5">
    <location>
        <begin position="320"/>
        <end position="360"/>
    </location>
</feature>
<evidence type="ECO:0000313" key="7">
    <source>
        <dbReference type="EMBL" id="CAG2232816.1"/>
    </source>
</evidence>
<keyword evidence="7" id="KW-0808">Transferase</keyword>
<dbReference type="AlphaFoldDB" id="A0A8S3TGZ8"/>
<evidence type="ECO:0000256" key="5">
    <source>
        <dbReference type="SAM" id="MobiDB-lite"/>
    </source>
</evidence>
<evidence type="ECO:0000256" key="2">
    <source>
        <dbReference type="ARBA" id="ARBA00022771"/>
    </source>
</evidence>
<dbReference type="Gene3D" id="1.20.58.2190">
    <property type="match status" value="1"/>
</dbReference>
<dbReference type="InterPro" id="IPR001876">
    <property type="entry name" value="Znf_RanBP2"/>
</dbReference>
<feature type="region of interest" description="Disordered" evidence="5">
    <location>
        <begin position="413"/>
        <end position="439"/>
    </location>
</feature>
<feature type="region of interest" description="Disordered" evidence="5">
    <location>
        <begin position="894"/>
        <end position="920"/>
    </location>
</feature>
<feature type="region of interest" description="Disordered" evidence="5">
    <location>
        <begin position="320"/>
        <end position="372"/>
    </location>
</feature>
<keyword evidence="8" id="KW-1185">Reference proteome</keyword>
<feature type="region of interest" description="Disordered" evidence="5">
    <location>
        <begin position="585"/>
        <end position="664"/>
    </location>
</feature>
<gene>
    <name evidence="7" type="ORF">MEDL_45508</name>
</gene>
<feature type="domain" description="RanBP2-type" evidence="6">
    <location>
        <begin position="974"/>
        <end position="993"/>
    </location>
</feature>
<dbReference type="SUPFAM" id="SSF143503">
    <property type="entry name" value="PUG domain-like"/>
    <property type="match status" value="1"/>
</dbReference>
<feature type="compositionally biased region" description="Polar residues" evidence="5">
    <location>
        <begin position="901"/>
        <end position="910"/>
    </location>
</feature>
<evidence type="ECO:0000256" key="3">
    <source>
        <dbReference type="ARBA" id="ARBA00022833"/>
    </source>
</evidence>
<dbReference type="SMART" id="SM00336">
    <property type="entry name" value="BBOX"/>
    <property type="match status" value="1"/>
</dbReference>
<dbReference type="InterPro" id="IPR036339">
    <property type="entry name" value="PUB-like_dom_sf"/>
</dbReference>
<protein>
    <submittedName>
        <fullName evidence="7">RNF31</fullName>
        <ecNumber evidence="7">2.3.2.31</ecNumber>
    </submittedName>
</protein>
<proteinExistence type="predicted"/>
<dbReference type="EC" id="2.3.2.31" evidence="7"/>
<keyword evidence="2" id="KW-0863">Zinc-finger</keyword>
<dbReference type="CDD" id="cd19815">
    <property type="entry name" value="Bbox1_HOIP"/>
    <property type="match status" value="1"/>
</dbReference>
<dbReference type="PROSITE" id="PS01358">
    <property type="entry name" value="ZF_RANBP2_1"/>
    <property type="match status" value="1"/>
</dbReference>
<keyword evidence="4" id="KW-0175">Coiled coil</keyword>
<dbReference type="GO" id="GO:0070530">
    <property type="term" value="F:K63-linked polyubiquitin modification-dependent protein binding"/>
    <property type="evidence" value="ECO:0007669"/>
    <property type="project" value="TreeGrafter"/>
</dbReference>
<dbReference type="Proteomes" id="UP000683360">
    <property type="component" value="Unassembled WGS sequence"/>
</dbReference>
<dbReference type="InterPro" id="IPR047543">
    <property type="entry name" value="Bbox1_RNF31-like"/>
</dbReference>
<reference evidence="7" key="1">
    <citation type="submission" date="2021-03" db="EMBL/GenBank/DDBJ databases">
        <authorList>
            <person name="Bekaert M."/>
        </authorList>
    </citation>
    <scope>NUCLEOTIDE SEQUENCE</scope>
</reference>
<sequence>MADMQAVQQAYLLALTEGNQDPAMYIQTLIHADCQLALKYMSINMESLIELNSQLTRITIALSILEKYTRHLLKPEENRSNMWKYVKFSNQIFKDRVDAIQGGRELMKMMGYTKDIKDGLAFPDDGKTDPEVLTQMLADILLGKQELQYFMTGSHPHSQFIDKLLPQNTLIELKRFRNKLQQVDPSSVLDNIPASPVTSVSQVREPSLNQPTIKPDSYLPETRLSTSQYGNSPLSSPTPSSYRTAADQSQQLSRPESSAFSYVTANTGVQEAQPQPQFVVPQSIATVPQLHNAQPSLGRIDSNQIPIMAKLIAQGKSISFESSSPSISTSTSTSKPVSSENSPSVMSEPSVPQVQASPQPNNDSIVNTSTEESVFPSGSACDICGNRQAEVICEICDNKQLCLDCDDKWHQHPRRQNHRRENIAGEADDHLPNQKPRNISHGETAQVRKVSHEGKTDMTVPHGGGGDSFVTANYNPPQQTGYYTPPQAMANYNSPQANYNPQQSMGAEKRPGMSYITNRMQNLGVEGHGRSRAPSAGESGMAEMSNMMEPQSVQTGSWSNQHQVPYGYSHQTNVVGPVQAYGSPMSGSPMSHMQLSSSPSMASGGQQFFNNQQIPMGSQPYFANQQFPRNHLQQQQQMNSSLSQGHQQNQSSTAPGGPPTSRLLPSILAIPDLQRRKSKVDINLMTLREEIEDVETKINELISQNGQFFSDPEYASLYKKKGMLTREKMELEKYERELEQALRGEEQSSFTPRKGSLPDVLSQPVIFPPPYYGGQPSHIQSNQPQIVTQSPAYFVYSLIPQSTITGSISPESQGQPGYSLIPATPQLISAHQNIQYPQTFNNQPRVPDFPGVYQSPPSSQNFVKQQFDNTIPPRIDRGQPKTTHQRSFEEKMDNVLPNLNPKPQQMTQDTMQKEERQNQQNTLKLTPPIPHRQILGVKPPHSYVNVPTLSTSIVQSQKKLETVVTNSQDVVRTWICSHCTFNNRNNTKICSMCCKTSEKPQYVDEAAPPSVCDTTDKAKEPSIDDENETAVLEIGQKIGEITDQIYNEKIAAQKQYKERVEKKIYKQQP</sequence>
<name>A0A8S3TGZ8_MYTED</name>
<dbReference type="InterPro" id="IPR000315">
    <property type="entry name" value="Znf_B-box"/>
</dbReference>
<dbReference type="GO" id="GO:0008270">
    <property type="term" value="F:zinc ion binding"/>
    <property type="evidence" value="ECO:0007669"/>
    <property type="project" value="UniProtKB-KW"/>
</dbReference>
<feature type="compositionally biased region" description="Polar residues" evidence="5">
    <location>
        <begin position="593"/>
        <end position="654"/>
    </location>
</feature>
<feature type="compositionally biased region" description="Polar residues" evidence="5">
    <location>
        <begin position="361"/>
        <end position="372"/>
    </location>
</feature>
<keyword evidence="3" id="KW-0862">Zinc</keyword>
<evidence type="ECO:0000256" key="4">
    <source>
        <dbReference type="SAM" id="Coils"/>
    </source>
</evidence>
<dbReference type="GO" id="GO:0097039">
    <property type="term" value="P:protein linear polyubiquitination"/>
    <property type="evidence" value="ECO:0007669"/>
    <property type="project" value="TreeGrafter"/>
</dbReference>
<dbReference type="EMBL" id="CAJPWZ010002189">
    <property type="protein sequence ID" value="CAG2232816.1"/>
    <property type="molecule type" value="Genomic_DNA"/>
</dbReference>